<reference evidence="3 4" key="3">
    <citation type="journal article" date="2017" name="G3 (Bethesda)">
        <title>Comparative analysis highlights variable genome content of wheat rusts and divergence of the mating loci.</title>
        <authorList>
            <person name="Cuomo C.A."/>
            <person name="Bakkeren G."/>
            <person name="Khalil H.B."/>
            <person name="Panwar V."/>
            <person name="Joly D."/>
            <person name="Linning R."/>
            <person name="Sakthikumar S."/>
            <person name="Song X."/>
            <person name="Adiconis X."/>
            <person name="Fan L."/>
            <person name="Goldberg J.M."/>
            <person name="Levin J.Z."/>
            <person name="Young S."/>
            <person name="Zeng Q."/>
            <person name="Anikster Y."/>
            <person name="Bruce M."/>
            <person name="Wang M."/>
            <person name="Yin C."/>
            <person name="McCallum B."/>
            <person name="Szabo L.J."/>
            <person name="Hulbert S."/>
            <person name="Chen X."/>
            <person name="Fellers J.P."/>
        </authorList>
    </citation>
    <scope>NUCLEOTIDE SEQUENCE</scope>
    <source>
        <strain evidence="4">Isolate 1-1 / race 1 (BBBD)</strain>
        <strain evidence="3">isolate 1-1 / race 1 (BBBD)</strain>
    </source>
</reference>
<keyword evidence="4" id="KW-1185">Reference proteome</keyword>
<reference evidence="3" key="4">
    <citation type="submission" date="2025-05" db="UniProtKB">
        <authorList>
            <consortium name="EnsemblFungi"/>
        </authorList>
    </citation>
    <scope>IDENTIFICATION</scope>
    <source>
        <strain evidence="3">isolate 1-1 / race 1 (BBBD)</strain>
    </source>
</reference>
<evidence type="ECO:0000313" key="3">
    <source>
        <dbReference type="EnsemblFungi" id="PTTG_27877-t43_1-p1"/>
    </source>
</evidence>
<protein>
    <submittedName>
        <fullName evidence="2 3">Uncharacterized protein</fullName>
    </submittedName>
</protein>
<name>A0A180GHH7_PUCT1</name>
<organism evidence="2">
    <name type="scientific">Puccinia triticina (isolate 1-1 / race 1 (BBBD))</name>
    <name type="common">Brown leaf rust fungus</name>
    <dbReference type="NCBI Taxonomy" id="630390"/>
    <lineage>
        <taxon>Eukaryota</taxon>
        <taxon>Fungi</taxon>
        <taxon>Dikarya</taxon>
        <taxon>Basidiomycota</taxon>
        <taxon>Pucciniomycotina</taxon>
        <taxon>Pucciniomycetes</taxon>
        <taxon>Pucciniales</taxon>
        <taxon>Pucciniaceae</taxon>
        <taxon>Puccinia</taxon>
    </lineage>
</organism>
<dbReference type="Proteomes" id="UP000005240">
    <property type="component" value="Unassembled WGS sequence"/>
</dbReference>
<dbReference type="AlphaFoldDB" id="A0A180GHH7"/>
<gene>
    <name evidence="2" type="ORF">PTTG_27877</name>
</gene>
<feature type="region of interest" description="Disordered" evidence="1">
    <location>
        <begin position="55"/>
        <end position="82"/>
    </location>
</feature>
<reference evidence="2" key="1">
    <citation type="submission" date="2009-11" db="EMBL/GenBank/DDBJ databases">
        <authorList>
            <consortium name="The Broad Institute Genome Sequencing Platform"/>
            <person name="Ward D."/>
            <person name="Feldgarden M."/>
            <person name="Earl A."/>
            <person name="Young S.K."/>
            <person name="Zeng Q."/>
            <person name="Koehrsen M."/>
            <person name="Alvarado L."/>
            <person name="Berlin A."/>
            <person name="Bochicchio J."/>
            <person name="Borenstein D."/>
            <person name="Chapman S.B."/>
            <person name="Chen Z."/>
            <person name="Engels R."/>
            <person name="Freedman E."/>
            <person name="Gellesch M."/>
            <person name="Goldberg J."/>
            <person name="Griggs A."/>
            <person name="Gujja S."/>
            <person name="Heilman E."/>
            <person name="Heiman D."/>
            <person name="Hepburn T."/>
            <person name="Howarth C."/>
            <person name="Jen D."/>
            <person name="Larson L."/>
            <person name="Lewis B."/>
            <person name="Mehta T."/>
            <person name="Park D."/>
            <person name="Pearson M."/>
            <person name="Roberts A."/>
            <person name="Saif S."/>
            <person name="Shea T."/>
            <person name="Shenoy N."/>
            <person name="Sisk P."/>
            <person name="Stolte C."/>
            <person name="Sykes S."/>
            <person name="Thomson T."/>
            <person name="Walk T."/>
            <person name="White J."/>
            <person name="Yandava C."/>
            <person name="Izard J."/>
            <person name="Baranova O.V."/>
            <person name="Blanton J.M."/>
            <person name="Tanner A.C."/>
            <person name="Dewhirst F.E."/>
            <person name="Haas B."/>
            <person name="Nusbaum C."/>
            <person name="Birren B."/>
        </authorList>
    </citation>
    <scope>NUCLEOTIDE SEQUENCE [LARGE SCALE GENOMIC DNA]</scope>
    <source>
        <strain evidence="2">1-1 BBBD Race 1</strain>
    </source>
</reference>
<reference evidence="2" key="2">
    <citation type="submission" date="2016-05" db="EMBL/GenBank/DDBJ databases">
        <title>Comparative analysis highlights variable genome content of wheat rusts and divergence of the mating loci.</title>
        <authorList>
            <person name="Cuomo C.A."/>
            <person name="Bakkeren G."/>
            <person name="Szabo L."/>
            <person name="Khalil H."/>
            <person name="Joly D."/>
            <person name="Goldberg J."/>
            <person name="Young S."/>
            <person name="Zeng Q."/>
            <person name="Fellers J."/>
        </authorList>
    </citation>
    <scope>NUCLEOTIDE SEQUENCE [LARGE SCALE GENOMIC DNA]</scope>
    <source>
        <strain evidence="2">1-1 BBBD Race 1</strain>
    </source>
</reference>
<dbReference type="VEuPathDB" id="FungiDB:PTTG_27877"/>
<dbReference type="EnsemblFungi" id="PTTG_27877-t43_1">
    <property type="protein sequence ID" value="PTTG_27877-t43_1-p1"/>
    <property type="gene ID" value="PTTG_27877"/>
</dbReference>
<accession>A0A180GHH7</accession>
<dbReference type="OrthoDB" id="2506264at2759"/>
<feature type="compositionally biased region" description="Polar residues" evidence="1">
    <location>
        <begin position="62"/>
        <end position="82"/>
    </location>
</feature>
<evidence type="ECO:0000256" key="1">
    <source>
        <dbReference type="SAM" id="MobiDB-lite"/>
    </source>
</evidence>
<dbReference type="EMBL" id="ADAS02000075">
    <property type="protein sequence ID" value="OAV91772.1"/>
    <property type="molecule type" value="Genomic_DNA"/>
</dbReference>
<evidence type="ECO:0000313" key="4">
    <source>
        <dbReference type="Proteomes" id="UP000005240"/>
    </source>
</evidence>
<evidence type="ECO:0000313" key="2">
    <source>
        <dbReference type="EMBL" id="OAV91772.1"/>
    </source>
</evidence>
<sequence>MSHSARAPVLASTLFPPGLTSDLQAVQAPKSDFSPLRQYNGALYKWTQQLMLHSQREHDSLKSSAATQDRSDTKNSPSSKFA</sequence>
<proteinExistence type="predicted"/>